<dbReference type="SMART" id="SM00116">
    <property type="entry name" value="CBS"/>
    <property type="match status" value="2"/>
</dbReference>
<name>A0A6V2JFU4_9STRA</name>
<evidence type="ECO:0000256" key="3">
    <source>
        <dbReference type="SAM" id="SignalP"/>
    </source>
</evidence>
<dbReference type="InterPro" id="IPR051257">
    <property type="entry name" value="Diverse_CBS-Domain"/>
</dbReference>
<proteinExistence type="predicted"/>
<dbReference type="SUPFAM" id="SSF54631">
    <property type="entry name" value="CBS-domain pair"/>
    <property type="match status" value="1"/>
</dbReference>
<dbReference type="InterPro" id="IPR000644">
    <property type="entry name" value="CBS_dom"/>
</dbReference>
<feature type="signal peptide" evidence="3">
    <location>
        <begin position="1"/>
        <end position="17"/>
    </location>
</feature>
<feature type="chain" id="PRO_5030160905" description="CBS domain-containing protein" evidence="3">
    <location>
        <begin position="18"/>
        <end position="191"/>
    </location>
</feature>
<dbReference type="PANTHER" id="PTHR43080:SF26">
    <property type="entry name" value="REGULATORY PROTEIN"/>
    <property type="match status" value="1"/>
</dbReference>
<organism evidence="5">
    <name type="scientific">Ditylum brightwellii</name>
    <dbReference type="NCBI Taxonomy" id="49249"/>
    <lineage>
        <taxon>Eukaryota</taxon>
        <taxon>Sar</taxon>
        <taxon>Stramenopiles</taxon>
        <taxon>Ochrophyta</taxon>
        <taxon>Bacillariophyta</taxon>
        <taxon>Mediophyceae</taxon>
        <taxon>Lithodesmiophycidae</taxon>
        <taxon>Lithodesmiales</taxon>
        <taxon>Lithodesmiaceae</taxon>
        <taxon>Ditylum</taxon>
    </lineage>
</organism>
<dbReference type="CDD" id="cd04586">
    <property type="entry name" value="CBS_pair_BON_assoc"/>
    <property type="match status" value="1"/>
</dbReference>
<sequence>MLRSSIWLLSFTNAVLTTQGFSSRVFVSTPVNNPTRFVEDCMTVAPTTLLTDATVDEAIGILLDLGYSGAPVVDDSGSLVGVVSAFDIIQKEAGGALLPMEGSVETVEGYASAAKKIIAKKVGDLMTENPITIGPNASMREAAALMTANKLHRLPVVADGKLIGILSTSDVMKDVLTSVRRLLPEAKEVSP</sequence>
<protein>
    <recommendedName>
        <fullName evidence="4">CBS domain-containing protein</fullName>
    </recommendedName>
</protein>
<evidence type="ECO:0000256" key="1">
    <source>
        <dbReference type="ARBA" id="ARBA00023122"/>
    </source>
</evidence>
<accession>A0A6V2JFU4</accession>
<dbReference type="PROSITE" id="PS51371">
    <property type="entry name" value="CBS"/>
    <property type="match status" value="2"/>
</dbReference>
<dbReference type="Gene3D" id="3.10.580.10">
    <property type="entry name" value="CBS-domain"/>
    <property type="match status" value="1"/>
</dbReference>
<dbReference type="InterPro" id="IPR046342">
    <property type="entry name" value="CBS_dom_sf"/>
</dbReference>
<dbReference type="PANTHER" id="PTHR43080">
    <property type="entry name" value="CBS DOMAIN-CONTAINING PROTEIN CBSX3, MITOCHONDRIAL"/>
    <property type="match status" value="1"/>
</dbReference>
<reference evidence="5" key="1">
    <citation type="submission" date="2021-01" db="EMBL/GenBank/DDBJ databases">
        <authorList>
            <person name="Corre E."/>
            <person name="Pelletier E."/>
            <person name="Niang G."/>
            <person name="Scheremetjew M."/>
            <person name="Finn R."/>
            <person name="Kale V."/>
            <person name="Holt S."/>
            <person name="Cochrane G."/>
            <person name="Meng A."/>
            <person name="Brown T."/>
            <person name="Cohen L."/>
        </authorList>
    </citation>
    <scope>NUCLEOTIDE SEQUENCE</scope>
    <source>
        <strain evidence="5">GSO104</strain>
    </source>
</reference>
<evidence type="ECO:0000313" key="5">
    <source>
        <dbReference type="EMBL" id="CAE4630404.1"/>
    </source>
</evidence>
<feature type="domain" description="CBS" evidence="4">
    <location>
        <begin position="126"/>
        <end position="182"/>
    </location>
</feature>
<dbReference type="Pfam" id="PF00571">
    <property type="entry name" value="CBS"/>
    <property type="match status" value="2"/>
</dbReference>
<keyword evidence="1 2" id="KW-0129">CBS domain</keyword>
<dbReference type="AlphaFoldDB" id="A0A6V2JFU4"/>
<dbReference type="EMBL" id="HBNS01034631">
    <property type="protein sequence ID" value="CAE4630404.1"/>
    <property type="molecule type" value="Transcribed_RNA"/>
</dbReference>
<evidence type="ECO:0000256" key="2">
    <source>
        <dbReference type="PROSITE-ProRule" id="PRU00703"/>
    </source>
</evidence>
<keyword evidence="3" id="KW-0732">Signal</keyword>
<gene>
    <name evidence="5" type="ORF">DBRI00130_LOCUS27080</name>
</gene>
<feature type="domain" description="CBS" evidence="4">
    <location>
        <begin position="42"/>
        <end position="100"/>
    </location>
</feature>
<evidence type="ECO:0000259" key="4">
    <source>
        <dbReference type="PROSITE" id="PS51371"/>
    </source>
</evidence>